<evidence type="ECO:0008006" key="4">
    <source>
        <dbReference type="Google" id="ProtNLM"/>
    </source>
</evidence>
<accession>A0ABW1I2Q2</accession>
<dbReference type="EMBL" id="JBHSQK010000011">
    <property type="protein sequence ID" value="MFC5947917.1"/>
    <property type="molecule type" value="Genomic_DNA"/>
</dbReference>
<sequence length="80" mass="7883">MRRSVQAGLVLRAIFASTIGTTAVAAAAVPAAAGDHNCAGAAVSSMAGPGFGSGVSSLAHQQLVDNIGLANCRQPPRQNP</sequence>
<evidence type="ECO:0000256" key="1">
    <source>
        <dbReference type="SAM" id="SignalP"/>
    </source>
</evidence>
<evidence type="ECO:0000313" key="3">
    <source>
        <dbReference type="Proteomes" id="UP001596119"/>
    </source>
</evidence>
<protein>
    <recommendedName>
        <fullName evidence="4">Small secreted domain DUF320</fullName>
    </recommendedName>
</protein>
<evidence type="ECO:0000313" key="2">
    <source>
        <dbReference type="EMBL" id="MFC5947917.1"/>
    </source>
</evidence>
<organism evidence="2 3">
    <name type="scientific">Pseudonocardia lutea</name>
    <dbReference type="NCBI Taxonomy" id="2172015"/>
    <lineage>
        <taxon>Bacteria</taxon>
        <taxon>Bacillati</taxon>
        <taxon>Actinomycetota</taxon>
        <taxon>Actinomycetes</taxon>
        <taxon>Pseudonocardiales</taxon>
        <taxon>Pseudonocardiaceae</taxon>
        <taxon>Pseudonocardia</taxon>
    </lineage>
</organism>
<proteinExistence type="predicted"/>
<dbReference type="RefSeq" id="WP_379564980.1">
    <property type="nucleotide sequence ID" value="NZ_JBHSQK010000011.1"/>
</dbReference>
<feature type="chain" id="PRO_5047186275" description="Small secreted domain DUF320" evidence="1">
    <location>
        <begin position="26"/>
        <end position="80"/>
    </location>
</feature>
<feature type="signal peptide" evidence="1">
    <location>
        <begin position="1"/>
        <end position="25"/>
    </location>
</feature>
<name>A0ABW1I2Q2_9PSEU</name>
<keyword evidence="3" id="KW-1185">Reference proteome</keyword>
<gene>
    <name evidence="2" type="ORF">ACFQH9_06485</name>
</gene>
<comment type="caution">
    <text evidence="2">The sequence shown here is derived from an EMBL/GenBank/DDBJ whole genome shotgun (WGS) entry which is preliminary data.</text>
</comment>
<dbReference type="Proteomes" id="UP001596119">
    <property type="component" value="Unassembled WGS sequence"/>
</dbReference>
<reference evidence="3" key="1">
    <citation type="journal article" date="2019" name="Int. J. Syst. Evol. Microbiol.">
        <title>The Global Catalogue of Microorganisms (GCM) 10K type strain sequencing project: providing services to taxonomists for standard genome sequencing and annotation.</title>
        <authorList>
            <consortium name="The Broad Institute Genomics Platform"/>
            <consortium name="The Broad Institute Genome Sequencing Center for Infectious Disease"/>
            <person name="Wu L."/>
            <person name="Ma J."/>
        </authorList>
    </citation>
    <scope>NUCLEOTIDE SEQUENCE [LARGE SCALE GENOMIC DNA]</scope>
    <source>
        <strain evidence="3">CGMCC 4.7397</strain>
    </source>
</reference>
<keyword evidence="1" id="KW-0732">Signal</keyword>